<protein>
    <submittedName>
        <fullName evidence="5">Sushi domain-containing protein</fullName>
    </submittedName>
</protein>
<keyword evidence="4" id="KW-1185">Reference proteome</keyword>
<evidence type="ECO:0000313" key="4">
    <source>
        <dbReference type="Proteomes" id="UP000095283"/>
    </source>
</evidence>
<comment type="caution">
    <text evidence="2">Lacks conserved residue(s) required for the propagation of feature annotation.</text>
</comment>
<proteinExistence type="predicted"/>
<keyword evidence="2" id="KW-0768">Sushi</keyword>
<evidence type="ECO:0000256" key="1">
    <source>
        <dbReference type="ARBA" id="ARBA00023157"/>
    </source>
</evidence>
<dbReference type="WBParaSite" id="Hba_12388">
    <property type="protein sequence ID" value="Hba_12388"/>
    <property type="gene ID" value="Hba_12388"/>
</dbReference>
<dbReference type="Proteomes" id="UP000095283">
    <property type="component" value="Unplaced"/>
</dbReference>
<dbReference type="Pfam" id="PF00084">
    <property type="entry name" value="Sushi"/>
    <property type="match status" value="2"/>
</dbReference>
<sequence>MTHEGATEAKCLENGQWSHPMPRCLGSCKVPLIENGRIKDKSRNQLIASGAKATVICDERHEANMRTTMTCHNSTWSHVPMCTPC</sequence>
<dbReference type="AlphaFoldDB" id="A0A1I7X4P3"/>
<evidence type="ECO:0000313" key="5">
    <source>
        <dbReference type="WBParaSite" id="Hba_12388"/>
    </source>
</evidence>
<name>A0A1I7X4P3_HETBA</name>
<dbReference type="CDD" id="cd00033">
    <property type="entry name" value="CCP"/>
    <property type="match status" value="1"/>
</dbReference>
<dbReference type="SUPFAM" id="SSF57535">
    <property type="entry name" value="Complement control module/SCR domain"/>
    <property type="match status" value="2"/>
</dbReference>
<dbReference type="Gene3D" id="2.10.70.10">
    <property type="entry name" value="Complement Module, domain 1"/>
    <property type="match status" value="1"/>
</dbReference>
<dbReference type="InterPro" id="IPR000436">
    <property type="entry name" value="Sushi_SCR_CCP_dom"/>
</dbReference>
<dbReference type="InterPro" id="IPR035976">
    <property type="entry name" value="Sushi/SCR/CCP_sf"/>
</dbReference>
<keyword evidence="1" id="KW-1015">Disulfide bond</keyword>
<organism evidence="4 5">
    <name type="scientific">Heterorhabditis bacteriophora</name>
    <name type="common">Entomopathogenic nematode worm</name>
    <dbReference type="NCBI Taxonomy" id="37862"/>
    <lineage>
        <taxon>Eukaryota</taxon>
        <taxon>Metazoa</taxon>
        <taxon>Ecdysozoa</taxon>
        <taxon>Nematoda</taxon>
        <taxon>Chromadorea</taxon>
        <taxon>Rhabditida</taxon>
        <taxon>Rhabditina</taxon>
        <taxon>Rhabditomorpha</taxon>
        <taxon>Strongyloidea</taxon>
        <taxon>Heterorhabditidae</taxon>
        <taxon>Heterorhabditis</taxon>
    </lineage>
</organism>
<dbReference type="PROSITE" id="PS50923">
    <property type="entry name" value="SUSHI"/>
    <property type="match status" value="1"/>
</dbReference>
<feature type="domain" description="Sushi" evidence="3">
    <location>
        <begin position="1"/>
        <end position="26"/>
    </location>
</feature>
<reference evidence="5" key="1">
    <citation type="submission" date="2016-11" db="UniProtKB">
        <authorList>
            <consortium name="WormBaseParasite"/>
        </authorList>
    </citation>
    <scope>IDENTIFICATION</scope>
</reference>
<evidence type="ECO:0000259" key="3">
    <source>
        <dbReference type="PROSITE" id="PS50923"/>
    </source>
</evidence>
<accession>A0A1I7X4P3</accession>
<dbReference type="SMART" id="SM00032">
    <property type="entry name" value="CCP"/>
    <property type="match status" value="1"/>
</dbReference>
<evidence type="ECO:0000256" key="2">
    <source>
        <dbReference type="PROSITE-ProRule" id="PRU00302"/>
    </source>
</evidence>